<dbReference type="InterPro" id="IPR013783">
    <property type="entry name" value="Ig-like_fold"/>
</dbReference>
<dbReference type="EMBL" id="HACG01050960">
    <property type="protein sequence ID" value="CEK97831.1"/>
    <property type="molecule type" value="Transcribed_RNA"/>
</dbReference>
<sequence length="75" mass="8103">LRVPGDGTNKSVCCTDDINKSPNKIGPPVASDPKEFEILPSMGVIPAQSEIKVTVNLVPNTIRKYEVALVVDVER</sequence>
<proteinExistence type="predicted"/>
<evidence type="ECO:0000256" key="1">
    <source>
        <dbReference type="SAM" id="MobiDB-lite"/>
    </source>
</evidence>
<accession>A0A0B7BZM6</accession>
<protein>
    <submittedName>
        <fullName evidence="2">Uncharacterized protein</fullName>
    </submittedName>
</protein>
<organism evidence="2">
    <name type="scientific">Arion vulgaris</name>
    <dbReference type="NCBI Taxonomy" id="1028688"/>
    <lineage>
        <taxon>Eukaryota</taxon>
        <taxon>Metazoa</taxon>
        <taxon>Spiralia</taxon>
        <taxon>Lophotrochozoa</taxon>
        <taxon>Mollusca</taxon>
        <taxon>Gastropoda</taxon>
        <taxon>Heterobranchia</taxon>
        <taxon>Euthyneura</taxon>
        <taxon>Panpulmonata</taxon>
        <taxon>Eupulmonata</taxon>
        <taxon>Stylommatophora</taxon>
        <taxon>Helicina</taxon>
        <taxon>Arionoidea</taxon>
        <taxon>Arionidae</taxon>
        <taxon>Arion</taxon>
    </lineage>
</organism>
<name>A0A0B7BZM6_9EUPU</name>
<gene>
    <name evidence="2" type="primary">ORF217019</name>
</gene>
<evidence type="ECO:0000313" key="2">
    <source>
        <dbReference type="EMBL" id="CEK97831.1"/>
    </source>
</evidence>
<dbReference type="AlphaFoldDB" id="A0A0B7BZM6"/>
<dbReference type="Gene3D" id="2.60.40.10">
    <property type="entry name" value="Immunoglobulins"/>
    <property type="match status" value="1"/>
</dbReference>
<reference evidence="2" key="1">
    <citation type="submission" date="2014-12" db="EMBL/GenBank/DDBJ databases">
        <title>Insight into the proteome of Arion vulgaris.</title>
        <authorList>
            <person name="Aradska J."/>
            <person name="Bulat T."/>
            <person name="Smidak R."/>
            <person name="Sarate P."/>
            <person name="Gangsoo J."/>
            <person name="Sialana F."/>
            <person name="Bilban M."/>
            <person name="Lubec G."/>
        </authorList>
    </citation>
    <scope>NUCLEOTIDE SEQUENCE</scope>
    <source>
        <tissue evidence="2">Skin</tissue>
    </source>
</reference>
<feature type="non-terminal residue" evidence="2">
    <location>
        <position position="75"/>
    </location>
</feature>
<feature type="non-terminal residue" evidence="2">
    <location>
        <position position="1"/>
    </location>
</feature>
<feature type="region of interest" description="Disordered" evidence="1">
    <location>
        <begin position="1"/>
        <end position="29"/>
    </location>
</feature>